<dbReference type="Proteomes" id="UP000076761">
    <property type="component" value="Unassembled WGS sequence"/>
</dbReference>
<protein>
    <recommendedName>
        <fullName evidence="6">Mid2 domain-containing protein</fullName>
    </recommendedName>
</protein>
<reference evidence="4 5" key="1">
    <citation type="journal article" date="2016" name="Mol. Biol. Evol.">
        <title>Comparative Genomics of Early-Diverging Mushroom-Forming Fungi Provides Insights into the Origins of Lignocellulose Decay Capabilities.</title>
        <authorList>
            <person name="Nagy L.G."/>
            <person name="Riley R."/>
            <person name="Tritt A."/>
            <person name="Adam C."/>
            <person name="Daum C."/>
            <person name="Floudas D."/>
            <person name="Sun H."/>
            <person name="Yadav J.S."/>
            <person name="Pangilinan J."/>
            <person name="Larsson K.H."/>
            <person name="Matsuura K."/>
            <person name="Barry K."/>
            <person name="Labutti K."/>
            <person name="Kuo R."/>
            <person name="Ohm R.A."/>
            <person name="Bhattacharya S.S."/>
            <person name="Shirouzu T."/>
            <person name="Yoshinaga Y."/>
            <person name="Martin F.M."/>
            <person name="Grigoriev I.V."/>
            <person name="Hibbett D.S."/>
        </authorList>
    </citation>
    <scope>NUCLEOTIDE SEQUENCE [LARGE SCALE GENOMIC DNA]</scope>
    <source>
        <strain evidence="4 5">HHB14362 ss-1</strain>
    </source>
</reference>
<feature type="signal peptide" evidence="3">
    <location>
        <begin position="1"/>
        <end position="31"/>
    </location>
</feature>
<feature type="compositionally biased region" description="Polar residues" evidence="1">
    <location>
        <begin position="130"/>
        <end position="139"/>
    </location>
</feature>
<keyword evidence="3" id="KW-0732">Signal</keyword>
<evidence type="ECO:0000313" key="4">
    <source>
        <dbReference type="EMBL" id="KZT18256.1"/>
    </source>
</evidence>
<proteinExistence type="predicted"/>
<dbReference type="InParanoid" id="A0A165MF72"/>
<evidence type="ECO:0000313" key="5">
    <source>
        <dbReference type="Proteomes" id="UP000076761"/>
    </source>
</evidence>
<organism evidence="4 5">
    <name type="scientific">Neolentinus lepideus HHB14362 ss-1</name>
    <dbReference type="NCBI Taxonomy" id="1314782"/>
    <lineage>
        <taxon>Eukaryota</taxon>
        <taxon>Fungi</taxon>
        <taxon>Dikarya</taxon>
        <taxon>Basidiomycota</taxon>
        <taxon>Agaricomycotina</taxon>
        <taxon>Agaricomycetes</taxon>
        <taxon>Gloeophyllales</taxon>
        <taxon>Gloeophyllaceae</taxon>
        <taxon>Neolentinus</taxon>
    </lineage>
</organism>
<dbReference type="OrthoDB" id="10622016at2759"/>
<feature type="chain" id="PRO_5007862400" description="Mid2 domain-containing protein" evidence="3">
    <location>
        <begin position="32"/>
        <end position="150"/>
    </location>
</feature>
<keyword evidence="2" id="KW-1133">Transmembrane helix</keyword>
<feature type="transmembrane region" description="Helical" evidence="2">
    <location>
        <begin position="55"/>
        <end position="77"/>
    </location>
</feature>
<evidence type="ECO:0008006" key="6">
    <source>
        <dbReference type="Google" id="ProtNLM"/>
    </source>
</evidence>
<name>A0A165MF72_9AGAM</name>
<gene>
    <name evidence="4" type="ORF">NEOLEDRAFT_194819</name>
</gene>
<evidence type="ECO:0000256" key="1">
    <source>
        <dbReference type="SAM" id="MobiDB-lite"/>
    </source>
</evidence>
<dbReference type="AlphaFoldDB" id="A0A165MF72"/>
<evidence type="ECO:0000256" key="3">
    <source>
        <dbReference type="SAM" id="SignalP"/>
    </source>
</evidence>
<dbReference type="EMBL" id="KV425694">
    <property type="protein sequence ID" value="KZT18256.1"/>
    <property type="molecule type" value="Genomic_DNA"/>
</dbReference>
<sequence length="150" mass="16014">MMPLLSHSVAASGMLFYLIYFLLLAPAYISAQSTVASEAEPTTFPRSTAANSTEIATTIGAIAGIIVLIIVVVYPFLMLCSRKKRRSGDDEGIERSAGAGSRINGQRGMRMSQIYGEDDANTLVDEPGVMQSQSSTSLVKTPYEAGASRE</sequence>
<feature type="region of interest" description="Disordered" evidence="1">
    <location>
        <begin position="84"/>
        <end position="150"/>
    </location>
</feature>
<evidence type="ECO:0000256" key="2">
    <source>
        <dbReference type="SAM" id="Phobius"/>
    </source>
</evidence>
<keyword evidence="2" id="KW-0812">Transmembrane</keyword>
<accession>A0A165MF72</accession>
<keyword evidence="2" id="KW-0472">Membrane</keyword>
<keyword evidence="5" id="KW-1185">Reference proteome</keyword>